<dbReference type="InterPro" id="IPR036291">
    <property type="entry name" value="NAD(P)-bd_dom_sf"/>
</dbReference>
<dbReference type="Gene3D" id="3.40.50.720">
    <property type="entry name" value="NAD(P)-binding Rossmann-like Domain"/>
    <property type="match status" value="1"/>
</dbReference>
<organism evidence="1 2">
    <name type="scientific">Amycolatopsis taiwanensis</name>
    <dbReference type="NCBI Taxonomy" id="342230"/>
    <lineage>
        <taxon>Bacteria</taxon>
        <taxon>Bacillati</taxon>
        <taxon>Actinomycetota</taxon>
        <taxon>Actinomycetes</taxon>
        <taxon>Pseudonocardiales</taxon>
        <taxon>Pseudonocardiaceae</taxon>
        <taxon>Amycolatopsis</taxon>
    </lineage>
</organism>
<sequence length="48" mass="5010">MSDKAVLITGAGGGIGVSTTAAFADRGYRVYAGVRRSTAPAFGRWCWT</sequence>
<dbReference type="RefSeq" id="WP_285486132.1">
    <property type="nucleotide sequence ID" value="NZ_BSTI01000002.1"/>
</dbReference>
<dbReference type="SUPFAM" id="SSF51735">
    <property type="entry name" value="NAD(P)-binding Rossmann-fold domains"/>
    <property type="match status" value="1"/>
</dbReference>
<dbReference type="AlphaFoldDB" id="A0A9W6QVN5"/>
<protein>
    <submittedName>
        <fullName evidence="1">Uncharacterized protein</fullName>
    </submittedName>
</protein>
<evidence type="ECO:0000313" key="2">
    <source>
        <dbReference type="Proteomes" id="UP001165136"/>
    </source>
</evidence>
<comment type="caution">
    <text evidence="1">The sequence shown here is derived from an EMBL/GenBank/DDBJ whole genome shotgun (WGS) entry which is preliminary data.</text>
</comment>
<accession>A0A9W6QVN5</accession>
<reference evidence="1" key="1">
    <citation type="submission" date="2023-03" db="EMBL/GenBank/DDBJ databases">
        <title>Amycolatopsis taiwanensis NBRC 103393.</title>
        <authorList>
            <person name="Ichikawa N."/>
            <person name="Sato H."/>
            <person name="Tonouchi N."/>
        </authorList>
    </citation>
    <scope>NUCLEOTIDE SEQUENCE</scope>
    <source>
        <strain evidence="1">NBRC 103393</strain>
    </source>
</reference>
<dbReference type="EMBL" id="BSTI01000002">
    <property type="protein sequence ID" value="GLY64578.1"/>
    <property type="molecule type" value="Genomic_DNA"/>
</dbReference>
<proteinExistence type="predicted"/>
<dbReference type="Proteomes" id="UP001165136">
    <property type="component" value="Unassembled WGS sequence"/>
</dbReference>
<evidence type="ECO:0000313" key="1">
    <source>
        <dbReference type="EMBL" id="GLY64578.1"/>
    </source>
</evidence>
<name>A0A9W6QVN5_9PSEU</name>
<gene>
    <name evidence="1" type="ORF">Atai01_11970</name>
</gene>
<keyword evidence="2" id="KW-1185">Reference proteome</keyword>